<proteinExistence type="predicted"/>
<evidence type="ECO:0000313" key="3">
    <source>
        <dbReference type="Proteomes" id="UP000235778"/>
    </source>
</evidence>
<comment type="caution">
    <text evidence="2">The sequence shown here is derived from an EMBL/GenBank/DDBJ whole genome shotgun (WGS) entry which is preliminary data.</text>
</comment>
<dbReference type="AlphaFoldDB" id="A0A2N7BT58"/>
<dbReference type="Proteomes" id="UP000235778">
    <property type="component" value="Unassembled WGS sequence"/>
</dbReference>
<reference evidence="3" key="1">
    <citation type="submission" date="2016-07" db="EMBL/GenBank/DDBJ databases">
        <title>Nontailed viruses are major unrecognized killers of bacteria in the ocean.</title>
        <authorList>
            <person name="Kauffman K."/>
            <person name="Hussain F."/>
            <person name="Yang J."/>
            <person name="Arevalo P."/>
            <person name="Brown J."/>
            <person name="Cutler M."/>
            <person name="Kelly L."/>
            <person name="Polz M.F."/>
        </authorList>
    </citation>
    <scope>NUCLEOTIDE SEQUENCE [LARGE SCALE GENOMIC DNA]</scope>
    <source>
        <strain evidence="3">10N.286.55.C1</strain>
    </source>
</reference>
<name>A0A2N7BT58_9VIBR</name>
<evidence type="ECO:0000313" key="2">
    <source>
        <dbReference type="EMBL" id="PME62906.1"/>
    </source>
</evidence>
<organism evidence="2 3">
    <name type="scientific">Vibrio lentus</name>
    <dbReference type="NCBI Taxonomy" id="136468"/>
    <lineage>
        <taxon>Bacteria</taxon>
        <taxon>Pseudomonadati</taxon>
        <taxon>Pseudomonadota</taxon>
        <taxon>Gammaproteobacteria</taxon>
        <taxon>Vibrionales</taxon>
        <taxon>Vibrionaceae</taxon>
        <taxon>Vibrio</taxon>
    </lineage>
</organism>
<dbReference type="EMBL" id="MCSI01000124">
    <property type="protein sequence ID" value="PME62906.1"/>
    <property type="molecule type" value="Genomic_DNA"/>
</dbReference>
<feature type="compositionally biased region" description="Acidic residues" evidence="1">
    <location>
        <begin position="83"/>
        <end position="92"/>
    </location>
</feature>
<sequence>MTKHLFTLNSYSEKPSLQQVLDEFALQPQDVDSEFGVQMIDPIAGTYCILVEEKAIHAINGSEKLDGPYSNPIIETFGPPDSNNEDDLSSKE</sequence>
<dbReference type="RefSeq" id="WP_102266772.1">
    <property type="nucleotide sequence ID" value="NZ_MCSH01000047.1"/>
</dbReference>
<evidence type="ECO:0000256" key="1">
    <source>
        <dbReference type="SAM" id="MobiDB-lite"/>
    </source>
</evidence>
<protein>
    <submittedName>
        <fullName evidence="2">Uncharacterized protein</fullName>
    </submittedName>
</protein>
<gene>
    <name evidence="2" type="ORF">BCV30_09825</name>
</gene>
<accession>A0A2N7BT58</accession>
<feature type="region of interest" description="Disordered" evidence="1">
    <location>
        <begin position="69"/>
        <end position="92"/>
    </location>
</feature>